<sequence>MSFHKSRVDTIRALLAGSPAISKHASFGPICSELEEVKSLIAIAKLNRRHLLAVLHSSRALDDALKAFLIGRGLGTSKSLGGSLTALASAPPGKLSAPFTMRTAFQNSIVNVRNRYMHESGAFPANDYEIRTLLGEIESCVGVVLSLE</sequence>
<evidence type="ECO:0000313" key="2">
    <source>
        <dbReference type="Proteomes" id="UP000717752"/>
    </source>
</evidence>
<dbReference type="RefSeq" id="WP_220332614.1">
    <property type="nucleotide sequence ID" value="NZ_JAEUAK010000001.1"/>
</dbReference>
<reference evidence="1 2" key="1">
    <citation type="journal article" date="2021" name="MBio">
        <title>Poor Competitiveness of Bradyrhizobium in Pigeon Pea Root Colonization in Indian Soils.</title>
        <authorList>
            <person name="Chalasani D."/>
            <person name="Basu A."/>
            <person name="Pullabhotla S.V.S.R.N."/>
            <person name="Jorrin B."/>
            <person name="Neal A.L."/>
            <person name="Poole P.S."/>
            <person name="Podile A.R."/>
            <person name="Tkacz A."/>
        </authorList>
    </citation>
    <scope>NUCLEOTIDE SEQUENCE [LARGE SCALE GENOMIC DNA]</scope>
    <source>
        <strain evidence="1 2">HU56</strain>
    </source>
</reference>
<evidence type="ECO:0000313" key="1">
    <source>
        <dbReference type="EMBL" id="MBW9051075.1"/>
    </source>
</evidence>
<name>A0ABS7GM66_9HYPH</name>
<evidence type="ECO:0008006" key="3">
    <source>
        <dbReference type="Google" id="ProtNLM"/>
    </source>
</evidence>
<keyword evidence="2" id="KW-1185">Reference proteome</keyword>
<comment type="caution">
    <text evidence="1">The sequence shown here is derived from an EMBL/GenBank/DDBJ whole genome shotgun (WGS) entry which is preliminary data.</text>
</comment>
<proteinExistence type="predicted"/>
<accession>A0ABS7GM66</accession>
<protein>
    <recommendedName>
        <fullName evidence="3">DUF4145 domain-containing protein</fullName>
    </recommendedName>
</protein>
<gene>
    <name evidence="1" type="ORF">JNB85_01460</name>
</gene>
<dbReference type="EMBL" id="JAEUAK010000001">
    <property type="protein sequence ID" value="MBW9051075.1"/>
    <property type="molecule type" value="Genomic_DNA"/>
</dbReference>
<dbReference type="Proteomes" id="UP000717752">
    <property type="component" value="Unassembled WGS sequence"/>
</dbReference>
<organism evidence="1 2">
    <name type="scientific">Rhizobium mesosinicum</name>
    <dbReference type="NCBI Taxonomy" id="335017"/>
    <lineage>
        <taxon>Bacteria</taxon>
        <taxon>Pseudomonadati</taxon>
        <taxon>Pseudomonadota</taxon>
        <taxon>Alphaproteobacteria</taxon>
        <taxon>Hyphomicrobiales</taxon>
        <taxon>Rhizobiaceae</taxon>
        <taxon>Rhizobium/Agrobacterium group</taxon>
        <taxon>Rhizobium</taxon>
    </lineage>
</organism>